<comment type="catalytic activity">
    <reaction evidence="7">
        <text>L-threonyl-[protein] + ATP = O-phospho-L-threonyl-[protein] + ADP + H(+)</text>
        <dbReference type="Rhea" id="RHEA:46608"/>
        <dbReference type="Rhea" id="RHEA-COMP:11060"/>
        <dbReference type="Rhea" id="RHEA-COMP:11605"/>
        <dbReference type="ChEBI" id="CHEBI:15378"/>
        <dbReference type="ChEBI" id="CHEBI:30013"/>
        <dbReference type="ChEBI" id="CHEBI:30616"/>
        <dbReference type="ChEBI" id="CHEBI:61977"/>
        <dbReference type="ChEBI" id="CHEBI:456216"/>
        <dbReference type="EC" id="2.7.11.1"/>
    </reaction>
</comment>
<dbReference type="InterPro" id="IPR031634">
    <property type="entry name" value="PknG_rubred"/>
</dbReference>
<keyword evidence="2" id="KW-0723">Serine/threonine-protein kinase</keyword>
<evidence type="ECO:0000256" key="2">
    <source>
        <dbReference type="ARBA" id="ARBA00022527"/>
    </source>
</evidence>
<comment type="catalytic activity">
    <reaction evidence="8">
        <text>L-seryl-[protein] + ATP = O-phospho-L-seryl-[protein] + ADP + H(+)</text>
        <dbReference type="Rhea" id="RHEA:17989"/>
        <dbReference type="Rhea" id="RHEA-COMP:9863"/>
        <dbReference type="Rhea" id="RHEA-COMP:11604"/>
        <dbReference type="ChEBI" id="CHEBI:15378"/>
        <dbReference type="ChEBI" id="CHEBI:29999"/>
        <dbReference type="ChEBI" id="CHEBI:30616"/>
        <dbReference type="ChEBI" id="CHEBI:83421"/>
        <dbReference type="ChEBI" id="CHEBI:456216"/>
        <dbReference type="EC" id="2.7.11.1"/>
    </reaction>
</comment>
<dbReference type="Gene3D" id="3.30.200.20">
    <property type="entry name" value="Phosphorylase Kinase, domain 1"/>
    <property type="match status" value="1"/>
</dbReference>
<reference evidence="11 12" key="1">
    <citation type="submission" date="2020-08" db="EMBL/GenBank/DDBJ databases">
        <title>Genomic Encyclopedia of Archaeal and Bacterial Type Strains, Phase II (KMG-II): from individual species to whole genera.</title>
        <authorList>
            <person name="Goeker M."/>
        </authorList>
    </citation>
    <scope>NUCLEOTIDE SEQUENCE [LARGE SCALE GENOMIC DNA]</scope>
    <source>
        <strain evidence="11 12">DSM 43850</strain>
    </source>
</reference>
<evidence type="ECO:0000313" key="11">
    <source>
        <dbReference type="EMBL" id="MBA8928596.1"/>
    </source>
</evidence>
<sequence length="706" mass="76016">MTGAVPTGLEQTGWGTDGWRPPSQPSRPLSARAITRGRLGAGLVEVPRVPYRDPTTAVLENPVVAESKRFCCLCGGKVGRGTDGEPGATEGFCPRCGTRFSFLPKLAPGDVLGGQYEVLGCLAYGGLGWIYLARDHNVNDRWVVLKGLIDTGDTAAMAAAVAERRFLAEVEHPNIVKIYNFVQYPEPTTGTMVGYIVMEYVGGNSLRELALARRRPDGLIDPMPLTQVIAYGLEVLPALGYLHGLGLLYCDLKPDNVIQTDEQLKLLDLGAVRRMDDYESPMFYTAGYGAPELGRRGPSVASDLYTVGRMLAVLSFEFPEYRGVHKHSLPGVEQVPLFEVFESYHRFLLRATHADPGRRFGSAGEMADQLVGVLREVCAIGGDQPPPGLSTVFSPQRRTFGSQAELVPPDPAEVAVALPVPQVDTDDPAAGYLATMTGTDPATVISGLDSAPMITAEVQLRRARALIDLHDLSEAAVVLAEVAEDSPGDWRAEWYRGLVAVADGQPAQARAAFDSVYDSLPGEPAARLALAVSAELCGDQQAAARYYELVWRTDNTYVSAAFGLARTRLAQGHRSWAVEILDSVPDSSSQHVAAQVAAIHVRISNRAGRELAVTDLVEAGERLQRLSLDATARAQLVADVLSAAFAWVQAGGDGVAIRVLDCPLTERDLRFGLEACYRALARMAGTISERVALVDRANAVRPRTLT</sequence>
<proteinExistence type="predicted"/>
<dbReference type="PANTHER" id="PTHR24363">
    <property type="entry name" value="SERINE/THREONINE PROTEIN KINASE"/>
    <property type="match status" value="1"/>
</dbReference>
<feature type="region of interest" description="Disordered" evidence="9">
    <location>
        <begin position="1"/>
        <end position="28"/>
    </location>
</feature>
<accession>A0ABR6BPN8</accession>
<keyword evidence="3 11" id="KW-0808">Transferase</keyword>
<evidence type="ECO:0000256" key="8">
    <source>
        <dbReference type="ARBA" id="ARBA00048679"/>
    </source>
</evidence>
<name>A0ABR6BPN8_9PSEU</name>
<dbReference type="RefSeq" id="WP_025356336.1">
    <property type="nucleotide sequence ID" value="NZ_BAAABQ010000032.1"/>
</dbReference>
<evidence type="ECO:0000256" key="4">
    <source>
        <dbReference type="ARBA" id="ARBA00022741"/>
    </source>
</evidence>
<dbReference type="Pfam" id="PF16919">
    <property type="entry name" value="PknG_rubred"/>
    <property type="match status" value="1"/>
</dbReference>
<evidence type="ECO:0000256" key="7">
    <source>
        <dbReference type="ARBA" id="ARBA00047899"/>
    </source>
</evidence>
<dbReference type="GO" id="GO:0004674">
    <property type="term" value="F:protein serine/threonine kinase activity"/>
    <property type="evidence" value="ECO:0007669"/>
    <property type="project" value="UniProtKB-EC"/>
</dbReference>
<dbReference type="InterPro" id="IPR011009">
    <property type="entry name" value="Kinase-like_dom_sf"/>
</dbReference>
<keyword evidence="6" id="KW-0067">ATP-binding</keyword>
<dbReference type="SMART" id="SM00220">
    <property type="entry name" value="S_TKc"/>
    <property type="match status" value="1"/>
</dbReference>
<evidence type="ECO:0000259" key="10">
    <source>
        <dbReference type="PROSITE" id="PS50011"/>
    </source>
</evidence>
<dbReference type="Proteomes" id="UP000517916">
    <property type="component" value="Unassembled WGS sequence"/>
</dbReference>
<dbReference type="Gene3D" id="1.25.40.10">
    <property type="entry name" value="Tetratricopeptide repeat domain"/>
    <property type="match status" value="1"/>
</dbReference>
<keyword evidence="5 11" id="KW-0418">Kinase</keyword>
<dbReference type="SUPFAM" id="SSF56112">
    <property type="entry name" value="Protein kinase-like (PK-like)"/>
    <property type="match status" value="1"/>
</dbReference>
<evidence type="ECO:0000256" key="5">
    <source>
        <dbReference type="ARBA" id="ARBA00022777"/>
    </source>
</evidence>
<evidence type="ECO:0000256" key="6">
    <source>
        <dbReference type="ARBA" id="ARBA00022840"/>
    </source>
</evidence>
<evidence type="ECO:0000256" key="9">
    <source>
        <dbReference type="SAM" id="MobiDB-lite"/>
    </source>
</evidence>
<keyword evidence="4" id="KW-0547">Nucleotide-binding</keyword>
<evidence type="ECO:0000256" key="3">
    <source>
        <dbReference type="ARBA" id="ARBA00022679"/>
    </source>
</evidence>
<keyword evidence="12" id="KW-1185">Reference proteome</keyword>
<dbReference type="InterPro" id="IPR031636">
    <property type="entry name" value="PknG_TPR"/>
</dbReference>
<dbReference type="EC" id="2.7.11.1" evidence="1"/>
<dbReference type="PANTHER" id="PTHR24363:SF0">
    <property type="entry name" value="SERINE_THREONINE KINASE LIKE DOMAIN CONTAINING 1"/>
    <property type="match status" value="1"/>
</dbReference>
<gene>
    <name evidence="11" type="ORF">BC739_005813</name>
</gene>
<dbReference type="SUPFAM" id="SSF48452">
    <property type="entry name" value="TPR-like"/>
    <property type="match status" value="1"/>
</dbReference>
<evidence type="ECO:0000313" key="12">
    <source>
        <dbReference type="Proteomes" id="UP000517916"/>
    </source>
</evidence>
<comment type="caution">
    <text evidence="11">The sequence shown here is derived from an EMBL/GenBank/DDBJ whole genome shotgun (WGS) entry which is preliminary data.</text>
</comment>
<organism evidence="11 12">
    <name type="scientific">Kutzneria viridogrisea</name>
    <dbReference type="NCBI Taxonomy" id="47990"/>
    <lineage>
        <taxon>Bacteria</taxon>
        <taxon>Bacillati</taxon>
        <taxon>Actinomycetota</taxon>
        <taxon>Actinomycetes</taxon>
        <taxon>Pseudonocardiales</taxon>
        <taxon>Pseudonocardiaceae</taxon>
        <taxon>Kutzneria</taxon>
    </lineage>
</organism>
<evidence type="ECO:0000256" key="1">
    <source>
        <dbReference type="ARBA" id="ARBA00012513"/>
    </source>
</evidence>
<dbReference type="InterPro" id="IPR011990">
    <property type="entry name" value="TPR-like_helical_dom_sf"/>
</dbReference>
<dbReference type="Pfam" id="PF16918">
    <property type="entry name" value="PknG_TPR"/>
    <property type="match status" value="1"/>
</dbReference>
<feature type="domain" description="Protein kinase" evidence="10">
    <location>
        <begin position="116"/>
        <end position="371"/>
    </location>
</feature>
<dbReference type="EMBL" id="JACJID010000004">
    <property type="protein sequence ID" value="MBA8928596.1"/>
    <property type="molecule type" value="Genomic_DNA"/>
</dbReference>
<dbReference type="InterPro" id="IPR000719">
    <property type="entry name" value="Prot_kinase_dom"/>
</dbReference>
<dbReference type="Gene3D" id="1.10.510.10">
    <property type="entry name" value="Transferase(Phosphotransferase) domain 1"/>
    <property type="match status" value="1"/>
</dbReference>
<dbReference type="PROSITE" id="PS50011">
    <property type="entry name" value="PROTEIN_KINASE_DOM"/>
    <property type="match status" value="1"/>
</dbReference>
<protein>
    <recommendedName>
        <fullName evidence="1">non-specific serine/threonine protein kinase</fullName>
        <ecNumber evidence="1">2.7.11.1</ecNumber>
    </recommendedName>
</protein>
<dbReference type="Pfam" id="PF00069">
    <property type="entry name" value="Pkinase"/>
    <property type="match status" value="1"/>
</dbReference>